<dbReference type="EMBL" id="GL449385">
    <property type="protein sequence ID" value="EFN82880.1"/>
    <property type="molecule type" value="Genomic_DNA"/>
</dbReference>
<proteinExistence type="inferred from homology"/>
<evidence type="ECO:0000313" key="15">
    <source>
        <dbReference type="Proteomes" id="UP000008237"/>
    </source>
</evidence>
<evidence type="ECO:0000256" key="13">
    <source>
        <dbReference type="SAM" id="Phobius"/>
    </source>
</evidence>
<comment type="similarity">
    <text evidence="3">Belongs to the SWEET sugar transporter family.</text>
</comment>
<dbReference type="InterPro" id="IPR047664">
    <property type="entry name" value="SWEET"/>
</dbReference>
<dbReference type="GO" id="GO:0000139">
    <property type="term" value="C:Golgi membrane"/>
    <property type="evidence" value="ECO:0007669"/>
    <property type="project" value="UniProtKB-SubCell"/>
</dbReference>
<evidence type="ECO:0000256" key="3">
    <source>
        <dbReference type="ARBA" id="ARBA00007809"/>
    </source>
</evidence>
<accession>E2BNB8</accession>
<evidence type="ECO:0000256" key="7">
    <source>
        <dbReference type="ARBA" id="ARBA00022597"/>
    </source>
</evidence>
<dbReference type="PANTHER" id="PTHR10791:SF112">
    <property type="entry name" value="SUGAR TRANSPORTER SWEET1"/>
    <property type="match status" value="1"/>
</dbReference>
<keyword evidence="10 13" id="KW-1133">Transmembrane helix</keyword>
<feature type="transmembrane region" description="Helical" evidence="13">
    <location>
        <begin position="6"/>
        <end position="26"/>
    </location>
</feature>
<dbReference type="FunCoup" id="E2BNB8">
    <property type="interactions" value="257"/>
</dbReference>
<dbReference type="OrthoDB" id="409725at2759"/>
<evidence type="ECO:0000256" key="10">
    <source>
        <dbReference type="ARBA" id="ARBA00022989"/>
    </source>
</evidence>
<reference evidence="14 15" key="1">
    <citation type="journal article" date="2010" name="Science">
        <title>Genomic comparison of the ants Camponotus floridanus and Harpegnathos saltator.</title>
        <authorList>
            <person name="Bonasio R."/>
            <person name="Zhang G."/>
            <person name="Ye C."/>
            <person name="Mutti N.S."/>
            <person name="Fang X."/>
            <person name="Qin N."/>
            <person name="Donahue G."/>
            <person name="Yang P."/>
            <person name="Li Q."/>
            <person name="Li C."/>
            <person name="Zhang P."/>
            <person name="Huang Z."/>
            <person name="Berger S.L."/>
            <person name="Reinberg D."/>
            <person name="Wang J."/>
            <person name="Liebig J."/>
        </authorList>
    </citation>
    <scope>NUCLEOTIDE SEQUENCE [LARGE SCALE GENOMIC DNA]</scope>
    <source>
        <strain evidence="14 15">R22 G/1</strain>
    </source>
</reference>
<dbReference type="InterPro" id="IPR004316">
    <property type="entry name" value="SWEET_rpt"/>
</dbReference>
<dbReference type="PANTHER" id="PTHR10791">
    <property type="entry name" value="RAG1-ACTIVATING PROTEIN 1"/>
    <property type="match status" value="1"/>
</dbReference>
<feature type="transmembrane region" description="Helical" evidence="13">
    <location>
        <begin position="63"/>
        <end position="85"/>
    </location>
</feature>
<keyword evidence="11" id="KW-0333">Golgi apparatus</keyword>
<dbReference type="OMA" id="CSLWLRY"/>
<dbReference type="AlphaFoldDB" id="E2BNB8"/>
<sequence>MEIKDILASSASICTVLQYLAGVLVCRQYIKNGTTGDSSALSFVTCLMSCYLWWTYGMLIKDFFIVYVNLFGALLQVYNIIIFLIYSIKKSTTVRQVAAALVFILVIFIYSAFLQQDKTVLVKQVGFLSCTLTVLFFASPLFLLAHVIKVRSTESLPFPVIMASMIVSCQWFAYGCLINDHFIQVPNFMGCVLSGFQLSLFLIYPNKQSVEAYFI</sequence>
<keyword evidence="8 13" id="KW-0812">Transmembrane</keyword>
<evidence type="ECO:0000256" key="8">
    <source>
        <dbReference type="ARBA" id="ARBA00022692"/>
    </source>
</evidence>
<keyword evidence="12 13" id="KW-0472">Membrane</keyword>
<evidence type="ECO:0000256" key="1">
    <source>
        <dbReference type="ARBA" id="ARBA00004651"/>
    </source>
</evidence>
<evidence type="ECO:0000256" key="5">
    <source>
        <dbReference type="ARBA" id="ARBA00022448"/>
    </source>
</evidence>
<dbReference type="Gene3D" id="1.20.1280.290">
    <property type="match status" value="2"/>
</dbReference>
<dbReference type="Pfam" id="PF03083">
    <property type="entry name" value="MtN3_slv"/>
    <property type="match status" value="2"/>
</dbReference>
<evidence type="ECO:0000256" key="4">
    <source>
        <dbReference type="ARBA" id="ARBA00021741"/>
    </source>
</evidence>
<keyword evidence="6" id="KW-1003">Cell membrane</keyword>
<feature type="transmembrane region" description="Helical" evidence="13">
    <location>
        <begin position="38"/>
        <end position="57"/>
    </location>
</feature>
<feature type="transmembrane region" description="Helical" evidence="13">
    <location>
        <begin position="185"/>
        <end position="204"/>
    </location>
</feature>
<protein>
    <recommendedName>
        <fullName evidence="4">Sugar transporter SWEET1</fullName>
    </recommendedName>
</protein>
<keyword evidence="15" id="KW-1185">Reference proteome</keyword>
<keyword evidence="7" id="KW-0762">Sugar transport</keyword>
<evidence type="ECO:0000256" key="12">
    <source>
        <dbReference type="ARBA" id="ARBA00023136"/>
    </source>
</evidence>
<dbReference type="Proteomes" id="UP000008237">
    <property type="component" value="Unassembled WGS sequence"/>
</dbReference>
<dbReference type="GO" id="GO:0051119">
    <property type="term" value="F:sugar transmembrane transporter activity"/>
    <property type="evidence" value="ECO:0007669"/>
    <property type="project" value="InterPro"/>
</dbReference>
<keyword evidence="5" id="KW-0813">Transport</keyword>
<name>E2BNB8_HARSA</name>
<comment type="subcellular location">
    <subcellularLocation>
        <location evidence="1">Cell membrane</location>
        <topology evidence="1">Multi-pass membrane protein</topology>
    </subcellularLocation>
    <subcellularLocation>
        <location evidence="2">Golgi apparatus membrane</location>
        <topology evidence="2">Multi-pass membrane protein</topology>
    </subcellularLocation>
</comment>
<keyword evidence="9" id="KW-0677">Repeat</keyword>
<gene>
    <name evidence="14" type="ORF">EAI_07324</name>
</gene>
<evidence type="ECO:0000256" key="9">
    <source>
        <dbReference type="ARBA" id="ARBA00022737"/>
    </source>
</evidence>
<evidence type="ECO:0000256" key="6">
    <source>
        <dbReference type="ARBA" id="ARBA00022475"/>
    </source>
</evidence>
<evidence type="ECO:0000313" key="14">
    <source>
        <dbReference type="EMBL" id="EFN82880.1"/>
    </source>
</evidence>
<evidence type="ECO:0000256" key="11">
    <source>
        <dbReference type="ARBA" id="ARBA00023034"/>
    </source>
</evidence>
<dbReference type="FunFam" id="1.20.1280.290:FF:000004">
    <property type="entry name" value="Sugar transporter SWEET"/>
    <property type="match status" value="1"/>
</dbReference>
<dbReference type="InParanoid" id="E2BNB8"/>
<feature type="transmembrane region" description="Helical" evidence="13">
    <location>
        <begin position="125"/>
        <end position="144"/>
    </location>
</feature>
<organism evidence="15">
    <name type="scientific">Harpegnathos saltator</name>
    <name type="common">Jerdon's jumping ant</name>
    <dbReference type="NCBI Taxonomy" id="610380"/>
    <lineage>
        <taxon>Eukaryota</taxon>
        <taxon>Metazoa</taxon>
        <taxon>Ecdysozoa</taxon>
        <taxon>Arthropoda</taxon>
        <taxon>Hexapoda</taxon>
        <taxon>Insecta</taxon>
        <taxon>Pterygota</taxon>
        <taxon>Neoptera</taxon>
        <taxon>Endopterygota</taxon>
        <taxon>Hymenoptera</taxon>
        <taxon>Apocrita</taxon>
        <taxon>Aculeata</taxon>
        <taxon>Formicoidea</taxon>
        <taxon>Formicidae</taxon>
        <taxon>Ponerinae</taxon>
        <taxon>Ponerini</taxon>
        <taxon>Harpegnathos</taxon>
    </lineage>
</organism>
<dbReference type="GO" id="GO:0005886">
    <property type="term" value="C:plasma membrane"/>
    <property type="evidence" value="ECO:0007669"/>
    <property type="project" value="UniProtKB-SubCell"/>
</dbReference>
<feature type="transmembrane region" description="Helical" evidence="13">
    <location>
        <begin position="97"/>
        <end position="113"/>
    </location>
</feature>
<evidence type="ECO:0000256" key="2">
    <source>
        <dbReference type="ARBA" id="ARBA00004653"/>
    </source>
</evidence>
<feature type="transmembrane region" description="Helical" evidence="13">
    <location>
        <begin position="156"/>
        <end position="173"/>
    </location>
</feature>